<organism evidence="2 3">
    <name type="scientific">Pleurostoma richardsiae</name>
    <dbReference type="NCBI Taxonomy" id="41990"/>
    <lineage>
        <taxon>Eukaryota</taxon>
        <taxon>Fungi</taxon>
        <taxon>Dikarya</taxon>
        <taxon>Ascomycota</taxon>
        <taxon>Pezizomycotina</taxon>
        <taxon>Sordariomycetes</taxon>
        <taxon>Sordariomycetidae</taxon>
        <taxon>Calosphaeriales</taxon>
        <taxon>Pleurostomataceae</taxon>
        <taxon>Pleurostoma</taxon>
    </lineage>
</organism>
<dbReference type="InterPro" id="IPR007681">
    <property type="entry name" value="Mog1"/>
</dbReference>
<sequence length="525" mass="57218">MATSTVLEARVGETYSFSPARPASPKLGDFSKIFDIVLSSASKVTNPPARPLSRPSSPSPILHNTTYDGPKLFGALDLSKLASPAKSSLSSEDAAATSSSDCSSAKRSIASTSGISHTPGTTPPSSSEKDVVDPKTSARETDYNPHMASGTSTVDLDIDSAFNKLMGRLNTQRGEEDAGLTGAPFNATQQVLYIPNTSGTQIQGHSMPMVSPVGPIYVDPQSYAYVVPWASAVSDKPTGGDMIYPLWQADHAGQKAILQASLREEYKYDQWLQSTAPGAPAGPIHIFVDLSNIIIGFYDCMKLRRGLPLNKRIKAPPFFFENFACILERDRSVAKKIVAGSVVNAWGAWPEYMNEAEKCGYEMNILQRITRNSHTPKRKTMSGNLADTTTSGGDSSDDALAGTTKRSYPLKHGEQGVDELLHLKIAQSILDHQPSTMVLATGDAAEAEYSDGFLKNVERALERGWYVELVAWSKGISFAWKNKNFAKKWGHQFRVIELDDFAEELLAWYGRPMPQTQHFVSRPTV</sequence>
<comment type="caution">
    <text evidence="2">The sequence shown here is derived from an EMBL/GenBank/DDBJ whole genome shotgun (WGS) entry which is preliminary data.</text>
</comment>
<feature type="region of interest" description="Disordered" evidence="1">
    <location>
        <begin position="43"/>
        <end position="65"/>
    </location>
</feature>
<dbReference type="GO" id="GO:0031267">
    <property type="term" value="F:small GTPase binding"/>
    <property type="evidence" value="ECO:0007669"/>
    <property type="project" value="TreeGrafter"/>
</dbReference>
<dbReference type="Gene3D" id="3.40.50.1010">
    <property type="entry name" value="5'-nuclease"/>
    <property type="match status" value="1"/>
</dbReference>
<name>A0AA38VEK8_9PEZI</name>
<dbReference type="GO" id="GO:0005085">
    <property type="term" value="F:guanyl-nucleotide exchange factor activity"/>
    <property type="evidence" value="ECO:0007669"/>
    <property type="project" value="TreeGrafter"/>
</dbReference>
<feature type="compositionally biased region" description="Basic and acidic residues" evidence="1">
    <location>
        <begin position="127"/>
        <end position="143"/>
    </location>
</feature>
<feature type="compositionally biased region" description="Low complexity" evidence="1">
    <location>
        <begin position="385"/>
        <end position="403"/>
    </location>
</feature>
<feature type="compositionally biased region" description="Low complexity" evidence="1">
    <location>
        <begin position="87"/>
        <end position="126"/>
    </location>
</feature>
<proteinExistence type="predicted"/>
<feature type="compositionally biased region" description="Low complexity" evidence="1">
    <location>
        <begin position="51"/>
        <end position="60"/>
    </location>
</feature>
<evidence type="ECO:0000313" key="2">
    <source>
        <dbReference type="EMBL" id="KAJ9134783.1"/>
    </source>
</evidence>
<keyword evidence="3" id="KW-1185">Reference proteome</keyword>
<evidence type="ECO:0000313" key="3">
    <source>
        <dbReference type="Proteomes" id="UP001174694"/>
    </source>
</evidence>
<dbReference type="PANTHER" id="PTHR15837">
    <property type="entry name" value="RAN GUANINE NUCLEOTIDE RELEASE FACTOR"/>
    <property type="match status" value="1"/>
</dbReference>
<feature type="region of interest" description="Disordered" evidence="1">
    <location>
        <begin position="87"/>
        <end position="152"/>
    </location>
</feature>
<dbReference type="Proteomes" id="UP001174694">
    <property type="component" value="Unassembled WGS sequence"/>
</dbReference>
<dbReference type="PANTHER" id="PTHR15837:SF5">
    <property type="entry name" value="NYN DOMAIN-CONTAINING PROTEIN"/>
    <property type="match status" value="1"/>
</dbReference>
<feature type="region of interest" description="Disordered" evidence="1">
    <location>
        <begin position="372"/>
        <end position="405"/>
    </location>
</feature>
<reference evidence="2" key="1">
    <citation type="submission" date="2022-07" db="EMBL/GenBank/DDBJ databases">
        <title>Fungi with potential for degradation of polypropylene.</title>
        <authorList>
            <person name="Gostincar C."/>
        </authorList>
    </citation>
    <scope>NUCLEOTIDE SEQUENCE</scope>
    <source>
        <strain evidence="2">EXF-13308</strain>
    </source>
</reference>
<evidence type="ECO:0000256" key="1">
    <source>
        <dbReference type="SAM" id="MobiDB-lite"/>
    </source>
</evidence>
<accession>A0AA38VEK8</accession>
<dbReference type="CDD" id="cd18724">
    <property type="entry name" value="PIN_LabA-like"/>
    <property type="match status" value="1"/>
</dbReference>
<dbReference type="GO" id="GO:0006606">
    <property type="term" value="P:protein import into nucleus"/>
    <property type="evidence" value="ECO:0007669"/>
    <property type="project" value="TreeGrafter"/>
</dbReference>
<gene>
    <name evidence="2" type="ORF">NKR23_g9983</name>
</gene>
<dbReference type="AlphaFoldDB" id="A0AA38VEK8"/>
<protein>
    <recommendedName>
        <fullName evidence="4">NYN domain-containing protein</fullName>
    </recommendedName>
</protein>
<evidence type="ECO:0008006" key="4">
    <source>
        <dbReference type="Google" id="ProtNLM"/>
    </source>
</evidence>
<dbReference type="GO" id="GO:0005634">
    <property type="term" value="C:nucleus"/>
    <property type="evidence" value="ECO:0007669"/>
    <property type="project" value="TreeGrafter"/>
</dbReference>
<dbReference type="EMBL" id="JANBVO010000041">
    <property type="protein sequence ID" value="KAJ9134783.1"/>
    <property type="molecule type" value="Genomic_DNA"/>
</dbReference>